<evidence type="ECO:0000313" key="2">
    <source>
        <dbReference type="EMBL" id="VBA42820.1"/>
    </source>
</evidence>
<name>A0A498QGT1_9MYCO</name>
<reference evidence="2 3" key="1">
    <citation type="submission" date="2018-09" db="EMBL/GenBank/DDBJ databases">
        <authorList>
            <person name="Tagini F."/>
        </authorList>
    </citation>
    <scope>NUCLEOTIDE SEQUENCE [LARGE SCALE GENOMIC DNA]</scope>
    <source>
        <strain evidence="2 3">MK13</strain>
    </source>
</reference>
<sequence length="51" mass="5472">MTIWLPRSIPLEEGIAKVTAIVPAGGSGFGTARDSLETDATHPQRDRQRPA</sequence>
<keyword evidence="3" id="KW-1185">Reference proteome</keyword>
<feature type="region of interest" description="Disordered" evidence="1">
    <location>
        <begin position="26"/>
        <end position="51"/>
    </location>
</feature>
<proteinExistence type="predicted"/>
<evidence type="ECO:0000256" key="1">
    <source>
        <dbReference type="SAM" id="MobiDB-lite"/>
    </source>
</evidence>
<dbReference type="EMBL" id="UPHQ01000224">
    <property type="protein sequence ID" value="VBA42820.1"/>
    <property type="molecule type" value="Genomic_DNA"/>
</dbReference>
<feature type="compositionally biased region" description="Basic and acidic residues" evidence="1">
    <location>
        <begin position="34"/>
        <end position="51"/>
    </location>
</feature>
<organism evidence="2 3">
    <name type="scientific">Mycobacterium innocens</name>
    <dbReference type="NCBI Taxonomy" id="2341083"/>
    <lineage>
        <taxon>Bacteria</taxon>
        <taxon>Bacillati</taxon>
        <taxon>Actinomycetota</taxon>
        <taxon>Actinomycetes</taxon>
        <taxon>Mycobacteriales</taxon>
        <taxon>Mycobacteriaceae</taxon>
        <taxon>Mycobacterium</taxon>
    </lineage>
</organism>
<accession>A0A498QGT1</accession>
<protein>
    <submittedName>
        <fullName evidence="2">Uncharacterized protein</fullName>
    </submittedName>
</protein>
<gene>
    <name evidence="2" type="ORF">LAUMK13_04223</name>
</gene>
<dbReference type="AlphaFoldDB" id="A0A498QGT1"/>
<dbReference type="Proteomes" id="UP000267289">
    <property type="component" value="Unassembled WGS sequence"/>
</dbReference>
<evidence type="ECO:0000313" key="3">
    <source>
        <dbReference type="Proteomes" id="UP000267289"/>
    </source>
</evidence>
<dbReference type="RefSeq" id="WP_167470678.1">
    <property type="nucleotide sequence ID" value="NZ_UPHQ01000224.1"/>
</dbReference>